<dbReference type="Gene3D" id="3.40.50.300">
    <property type="entry name" value="P-loop containing nucleotide triphosphate hydrolases"/>
    <property type="match status" value="1"/>
</dbReference>
<protein>
    <submittedName>
        <fullName evidence="8">Type IV secretion system protein VirD4</fullName>
    </submittedName>
</protein>
<evidence type="ECO:0000256" key="2">
    <source>
        <dbReference type="ARBA" id="ARBA00008806"/>
    </source>
</evidence>
<dbReference type="EMBL" id="FMWG01000015">
    <property type="protein sequence ID" value="SCZ72672.1"/>
    <property type="molecule type" value="Genomic_DNA"/>
</dbReference>
<keyword evidence="3" id="KW-1003">Cell membrane</keyword>
<dbReference type="InterPro" id="IPR003688">
    <property type="entry name" value="TraG/VirD4"/>
</dbReference>
<accession>A0A1G5REX1</accession>
<dbReference type="STRING" id="1156985.SAMN04488118_1156"/>
<reference evidence="8 9" key="1">
    <citation type="submission" date="2016-10" db="EMBL/GenBank/DDBJ databases">
        <authorList>
            <person name="de Groot N.N."/>
        </authorList>
    </citation>
    <scope>NUCLEOTIDE SEQUENCE [LARGE SCALE GENOMIC DNA]</scope>
    <source>
        <strain evidence="8 9">U95</strain>
    </source>
</reference>
<comment type="similarity">
    <text evidence="2">Belongs to the VirD4/TraG family.</text>
</comment>
<dbReference type="RefSeq" id="WP_090220954.1">
    <property type="nucleotide sequence ID" value="NZ_FMWG01000015.1"/>
</dbReference>
<dbReference type="Pfam" id="PF12696">
    <property type="entry name" value="TraG-D_C"/>
    <property type="match status" value="1"/>
</dbReference>
<feature type="domain" description="TraD/TraG TraM recognition site" evidence="7">
    <location>
        <begin position="303"/>
        <end position="419"/>
    </location>
</feature>
<keyword evidence="9" id="KW-1185">Reference proteome</keyword>
<dbReference type="AlphaFoldDB" id="A0A1G5REX1"/>
<dbReference type="InterPro" id="IPR051539">
    <property type="entry name" value="T4SS-coupling_protein"/>
</dbReference>
<evidence type="ECO:0000256" key="4">
    <source>
        <dbReference type="ARBA" id="ARBA00022692"/>
    </source>
</evidence>
<proteinExistence type="inferred from homology"/>
<evidence type="ECO:0000313" key="8">
    <source>
        <dbReference type="EMBL" id="SCZ72672.1"/>
    </source>
</evidence>
<keyword evidence="6" id="KW-0472">Membrane</keyword>
<evidence type="ECO:0000256" key="3">
    <source>
        <dbReference type="ARBA" id="ARBA00022475"/>
    </source>
</evidence>
<sequence length="478" mass="52099">MSLPFKRSKPGTVRAAIDPEGQRLLGLDIETKQPVFAPKGHSSTYAANGSGKTTSVAVPAVMSFACSEPHKAIAVLDSKDGELASQLAPMLERMGRKVAVIDDMNTRPELAHLRVHLNPFGAACATYQRDARDVRFSTQAIAETLLPEPAEGDAKNKYFRDVPRDIIGFALHASLSRNPEQATPGAVAGLLSDPDMLKYITEVEVAEGSPLLQSEARTLIEASSIDNWGQHISEARRALQLFAPGTRLHDVGTHKPKSHFELINQGYVIFIVGPQRFLNLCASYYALHIQAFCDALYDQAGALRVIADEFTNTPLKSLVAALTTLRAYGGEIHMISQSRSEVVRKFGAKETQTIEDNSITMQWLSFSFDEASRVSKAMGEGHTVMRGISGSAADLKTQTNLSLAKQPHMTPAELMALPRNWILNHVKGLGFFFTERLTQANIWPYCDHYADNALEGARLPSDPKVTFVAPAGFIGGVA</sequence>
<dbReference type="InterPro" id="IPR027417">
    <property type="entry name" value="P-loop_NTPase"/>
</dbReference>
<evidence type="ECO:0000256" key="6">
    <source>
        <dbReference type="ARBA" id="ARBA00023136"/>
    </source>
</evidence>
<comment type="subcellular location">
    <subcellularLocation>
        <location evidence="1">Cell membrane</location>
        <topology evidence="1">Multi-pass membrane protein</topology>
    </subcellularLocation>
</comment>
<dbReference type="OrthoDB" id="9759295at2"/>
<dbReference type="PANTHER" id="PTHR37937:SF1">
    <property type="entry name" value="CONJUGATIVE TRANSFER: DNA TRANSPORT"/>
    <property type="match status" value="1"/>
</dbReference>
<evidence type="ECO:0000313" key="9">
    <source>
        <dbReference type="Proteomes" id="UP000198767"/>
    </source>
</evidence>
<keyword evidence="5" id="KW-1133">Transmembrane helix</keyword>
<evidence type="ECO:0000259" key="7">
    <source>
        <dbReference type="Pfam" id="PF12696"/>
    </source>
</evidence>
<dbReference type="Pfam" id="PF02534">
    <property type="entry name" value="T4SS-DNA_transf"/>
    <property type="match status" value="1"/>
</dbReference>
<dbReference type="InterPro" id="IPR032689">
    <property type="entry name" value="TraG-D_C"/>
</dbReference>
<evidence type="ECO:0000256" key="1">
    <source>
        <dbReference type="ARBA" id="ARBA00004651"/>
    </source>
</evidence>
<keyword evidence="4" id="KW-0812">Transmembrane</keyword>
<evidence type="ECO:0000256" key="5">
    <source>
        <dbReference type="ARBA" id="ARBA00022989"/>
    </source>
</evidence>
<dbReference type="Proteomes" id="UP000198767">
    <property type="component" value="Unassembled WGS sequence"/>
</dbReference>
<dbReference type="PANTHER" id="PTHR37937">
    <property type="entry name" value="CONJUGATIVE TRANSFER: DNA TRANSPORT"/>
    <property type="match status" value="1"/>
</dbReference>
<organism evidence="8 9">
    <name type="scientific">Epibacterium ulvae</name>
    <dbReference type="NCBI Taxonomy" id="1156985"/>
    <lineage>
        <taxon>Bacteria</taxon>
        <taxon>Pseudomonadati</taxon>
        <taxon>Pseudomonadota</taxon>
        <taxon>Alphaproteobacteria</taxon>
        <taxon>Rhodobacterales</taxon>
        <taxon>Roseobacteraceae</taxon>
        <taxon>Epibacterium</taxon>
    </lineage>
</organism>
<gene>
    <name evidence="8" type="ORF">SAMN04488118_1156</name>
</gene>
<dbReference type="CDD" id="cd01127">
    <property type="entry name" value="TrwB_TraG_TraD_VirD4"/>
    <property type="match status" value="1"/>
</dbReference>
<dbReference type="GO" id="GO:0005886">
    <property type="term" value="C:plasma membrane"/>
    <property type="evidence" value="ECO:0007669"/>
    <property type="project" value="UniProtKB-SubCell"/>
</dbReference>
<name>A0A1G5REX1_9RHOB</name>
<dbReference type="SUPFAM" id="SSF52540">
    <property type="entry name" value="P-loop containing nucleoside triphosphate hydrolases"/>
    <property type="match status" value="1"/>
</dbReference>